<name>A0AAD6UUK3_9AGAR</name>
<accession>A0AAD6UUK3</accession>
<dbReference type="EMBL" id="JARJCW010000096">
    <property type="protein sequence ID" value="KAJ7194704.1"/>
    <property type="molecule type" value="Genomic_DNA"/>
</dbReference>
<evidence type="ECO:0000313" key="3">
    <source>
        <dbReference type="Proteomes" id="UP001219525"/>
    </source>
</evidence>
<keyword evidence="3" id="KW-1185">Reference proteome</keyword>
<proteinExistence type="predicted"/>
<comment type="caution">
    <text evidence="2">The sequence shown here is derived from an EMBL/GenBank/DDBJ whole genome shotgun (WGS) entry which is preliminary data.</text>
</comment>
<organism evidence="2 3">
    <name type="scientific">Mycena pura</name>
    <dbReference type="NCBI Taxonomy" id="153505"/>
    <lineage>
        <taxon>Eukaryota</taxon>
        <taxon>Fungi</taxon>
        <taxon>Dikarya</taxon>
        <taxon>Basidiomycota</taxon>
        <taxon>Agaricomycotina</taxon>
        <taxon>Agaricomycetes</taxon>
        <taxon>Agaricomycetidae</taxon>
        <taxon>Agaricales</taxon>
        <taxon>Marasmiineae</taxon>
        <taxon>Mycenaceae</taxon>
        <taxon>Mycena</taxon>
    </lineage>
</organism>
<reference evidence="2" key="1">
    <citation type="submission" date="2023-03" db="EMBL/GenBank/DDBJ databases">
        <title>Massive genome expansion in bonnet fungi (Mycena s.s.) driven by repeated elements and novel gene families across ecological guilds.</title>
        <authorList>
            <consortium name="Lawrence Berkeley National Laboratory"/>
            <person name="Harder C.B."/>
            <person name="Miyauchi S."/>
            <person name="Viragh M."/>
            <person name="Kuo A."/>
            <person name="Thoen E."/>
            <person name="Andreopoulos B."/>
            <person name="Lu D."/>
            <person name="Skrede I."/>
            <person name="Drula E."/>
            <person name="Henrissat B."/>
            <person name="Morin E."/>
            <person name="Kohler A."/>
            <person name="Barry K."/>
            <person name="LaButti K."/>
            <person name="Morin E."/>
            <person name="Salamov A."/>
            <person name="Lipzen A."/>
            <person name="Mereny Z."/>
            <person name="Hegedus B."/>
            <person name="Baldrian P."/>
            <person name="Stursova M."/>
            <person name="Weitz H."/>
            <person name="Taylor A."/>
            <person name="Grigoriev I.V."/>
            <person name="Nagy L.G."/>
            <person name="Martin F."/>
            <person name="Kauserud H."/>
        </authorList>
    </citation>
    <scope>NUCLEOTIDE SEQUENCE</scope>
    <source>
        <strain evidence="2">9144</strain>
    </source>
</reference>
<feature type="compositionally biased region" description="Polar residues" evidence="1">
    <location>
        <begin position="8"/>
        <end position="22"/>
    </location>
</feature>
<evidence type="ECO:0000256" key="1">
    <source>
        <dbReference type="SAM" id="MobiDB-lite"/>
    </source>
</evidence>
<sequence>MSKRVRSSDSGPSSHAAYSSTPLFLPDSRGPSPFAFNASAWPACEASMRTSLHGRPLDSIYDRTSHIAPVAKRARLEAPEDADCKQKRLDHYIKHFFDMAADDWESYDEELGDIVSYGYDMPNDAPLAFPSTVGILNVMPGEWIRLREEPYAGCIALVLTDRSCLVERLPVPLRNLLDLDVCDIVDYSTPLRRSEFPSFLPTSEEVAPFQRSRHLLLQRATFFGTSPSLTAGDRVVAMQGRFRLTTGYISILAHVPFTERVVTFAKVVDVIPDVVNRHDAGVIIPLGDLRRHAVEIPNPFRVSDRVRVAVGAEHRGCSGRVSAVLDDLVTVQVARNEATRCGLQVTTFQGTTTFQNKASYFVRDFWFRDLIEVFRGPFKDRKGFVISSRRGDRLHANDIRLMTVTVPGQHAISRTRWQLLGVHDFLGEDDDRLADDEFIHDPTGHRLSAQDYETGRRVSKILHASNGRRFEGIEIQVGWKGPWKGTRGVVISDRDDAARVKRLSSKTILDDWDLLDPRGIIVVVQKEGTNVRFEQPAELLLHVFTLIPLWQARFLPEAILRGKVHNRFLRRERQPETSRLPTPPPLSSMSPSAVAFLAGVGPSSPVPVNVPDTAPALFGETDGRWLCIPGLARKRVDVKVEGVADLNDRKFRTSATIRALEGRTGYLLLEKPVLERSLDSQKIDVYAVGKNGSKHGLAPKCIRPVRQTDSGTPITQVLVRVVIIGPDLDGDAGMLGRYAQTEPERPHDKGRDVVYVRLDTRLHDPAEFRLFHRNSLCRATNTTVSIQQTDFPATIFNLY</sequence>
<evidence type="ECO:0000313" key="2">
    <source>
        <dbReference type="EMBL" id="KAJ7194704.1"/>
    </source>
</evidence>
<dbReference type="Proteomes" id="UP001219525">
    <property type="component" value="Unassembled WGS sequence"/>
</dbReference>
<gene>
    <name evidence="2" type="ORF">GGX14DRAFT_404492</name>
</gene>
<dbReference type="AlphaFoldDB" id="A0AAD6UUK3"/>
<feature type="region of interest" description="Disordered" evidence="1">
    <location>
        <begin position="1"/>
        <end position="22"/>
    </location>
</feature>
<protein>
    <submittedName>
        <fullName evidence="2">Uncharacterized protein</fullName>
    </submittedName>
</protein>